<feature type="domain" description="RNA polymerase sigma factor 70 region 4 type 2" evidence="6">
    <location>
        <begin position="118"/>
        <end position="170"/>
    </location>
</feature>
<evidence type="ECO:0000256" key="2">
    <source>
        <dbReference type="ARBA" id="ARBA00023015"/>
    </source>
</evidence>
<dbReference type="InterPro" id="IPR014284">
    <property type="entry name" value="RNA_pol_sigma-70_dom"/>
</dbReference>
<accession>A0A7T2W198</accession>
<dbReference type="Pfam" id="PF08281">
    <property type="entry name" value="Sigma70_r4_2"/>
    <property type="match status" value="1"/>
</dbReference>
<keyword evidence="2" id="KW-0805">Transcription regulation</keyword>
<dbReference type="GO" id="GO:0016987">
    <property type="term" value="F:sigma factor activity"/>
    <property type="evidence" value="ECO:0007669"/>
    <property type="project" value="UniProtKB-KW"/>
</dbReference>
<reference evidence="7 8" key="1">
    <citation type="submission" date="2020-12" db="EMBL/GenBank/DDBJ databases">
        <title>FDA dAtabase for Regulatory Grade micrObial Sequences (FDA-ARGOS): Supporting development and validation of Infectious Disease Dx tests.</title>
        <authorList>
            <person name="Sproer C."/>
            <person name="Gronow S."/>
            <person name="Severitt S."/>
            <person name="Schroder I."/>
            <person name="Tallon L."/>
            <person name="Sadzewicz L."/>
            <person name="Zhao X."/>
            <person name="Boylan J."/>
            <person name="Ott S."/>
            <person name="Bowen H."/>
            <person name="Vavikolanu K."/>
            <person name="Mehta A."/>
            <person name="Aluvathingal J."/>
            <person name="Nadendla S."/>
            <person name="Lowell S."/>
            <person name="Myers T."/>
            <person name="Yan Y."/>
            <person name="Sichtig H."/>
        </authorList>
    </citation>
    <scope>NUCLEOTIDE SEQUENCE [LARGE SCALE GENOMIC DNA]</scope>
    <source>
        <strain evidence="7 8">FDAARGOS_909</strain>
    </source>
</reference>
<dbReference type="SUPFAM" id="SSF88946">
    <property type="entry name" value="Sigma2 domain of RNA polymerase sigma factors"/>
    <property type="match status" value="1"/>
</dbReference>
<dbReference type="InterPro" id="IPR013324">
    <property type="entry name" value="RNA_pol_sigma_r3/r4-like"/>
</dbReference>
<protein>
    <submittedName>
        <fullName evidence="7">Sigma-70 family RNA polymerase sigma factor</fullName>
    </submittedName>
</protein>
<dbReference type="GO" id="GO:0003677">
    <property type="term" value="F:DNA binding"/>
    <property type="evidence" value="ECO:0007669"/>
    <property type="project" value="InterPro"/>
</dbReference>
<dbReference type="Proteomes" id="UP000594778">
    <property type="component" value="Chromosome"/>
</dbReference>
<dbReference type="CDD" id="cd06171">
    <property type="entry name" value="Sigma70_r4"/>
    <property type="match status" value="1"/>
</dbReference>
<dbReference type="Pfam" id="PF04542">
    <property type="entry name" value="Sigma70_r2"/>
    <property type="match status" value="1"/>
</dbReference>
<organism evidence="7 8">
    <name type="scientific">Delftia acidovorans</name>
    <name type="common">Pseudomonas acidovorans</name>
    <name type="synonym">Comamonas acidovorans</name>
    <dbReference type="NCBI Taxonomy" id="80866"/>
    <lineage>
        <taxon>Bacteria</taxon>
        <taxon>Pseudomonadati</taxon>
        <taxon>Pseudomonadota</taxon>
        <taxon>Betaproteobacteria</taxon>
        <taxon>Burkholderiales</taxon>
        <taxon>Comamonadaceae</taxon>
        <taxon>Delftia</taxon>
    </lineage>
</organism>
<keyword evidence="3" id="KW-0731">Sigma factor</keyword>
<dbReference type="NCBIfam" id="TIGR02937">
    <property type="entry name" value="sigma70-ECF"/>
    <property type="match status" value="1"/>
</dbReference>
<dbReference type="EMBL" id="CP065668">
    <property type="protein sequence ID" value="QPS11036.1"/>
    <property type="molecule type" value="Genomic_DNA"/>
</dbReference>
<dbReference type="InterPro" id="IPR013325">
    <property type="entry name" value="RNA_pol_sigma_r2"/>
</dbReference>
<dbReference type="InterPro" id="IPR039425">
    <property type="entry name" value="RNA_pol_sigma-70-like"/>
</dbReference>
<name>A0A7T2W198_DELAC</name>
<sequence length="175" mass="19732">MPGAESALHPSIHRLYSDHHGWLQGWLQRKLGNAFDAADLAQDTFVRVLTAPDDLPEKQAGWNLREPRAYLTVIARRLMANLHRRRSLEQAYAEALALLPEPHMPSAEQQAIILETLQEIDAMLDILPAAVRRAFLLAQLDGLTYAEIAQQMALSERTVKRYMAQAMARCILLTP</sequence>
<feature type="domain" description="RNA polymerase sigma-70 region 2" evidence="5">
    <location>
        <begin position="15"/>
        <end position="87"/>
    </location>
</feature>
<dbReference type="SUPFAM" id="SSF88659">
    <property type="entry name" value="Sigma3 and sigma4 domains of RNA polymerase sigma factors"/>
    <property type="match status" value="1"/>
</dbReference>
<dbReference type="NCBIfam" id="NF007232">
    <property type="entry name" value="PRK09651.1"/>
    <property type="match status" value="1"/>
</dbReference>
<dbReference type="RefSeq" id="WP_197957265.1">
    <property type="nucleotide sequence ID" value="NZ_CP065668.1"/>
</dbReference>
<comment type="similarity">
    <text evidence="1">Belongs to the sigma-70 factor family. ECF subfamily.</text>
</comment>
<dbReference type="InterPro" id="IPR036388">
    <property type="entry name" value="WH-like_DNA-bd_sf"/>
</dbReference>
<proteinExistence type="inferred from homology"/>
<dbReference type="PANTHER" id="PTHR43133:SF63">
    <property type="entry name" value="RNA POLYMERASE SIGMA FACTOR FECI-RELATED"/>
    <property type="match status" value="1"/>
</dbReference>
<evidence type="ECO:0000313" key="8">
    <source>
        <dbReference type="Proteomes" id="UP000594778"/>
    </source>
</evidence>
<evidence type="ECO:0000256" key="4">
    <source>
        <dbReference type="ARBA" id="ARBA00023163"/>
    </source>
</evidence>
<evidence type="ECO:0000259" key="6">
    <source>
        <dbReference type="Pfam" id="PF08281"/>
    </source>
</evidence>
<evidence type="ECO:0000259" key="5">
    <source>
        <dbReference type="Pfam" id="PF04542"/>
    </source>
</evidence>
<evidence type="ECO:0000313" key="7">
    <source>
        <dbReference type="EMBL" id="QPS11036.1"/>
    </source>
</evidence>
<dbReference type="PANTHER" id="PTHR43133">
    <property type="entry name" value="RNA POLYMERASE ECF-TYPE SIGMA FACTO"/>
    <property type="match status" value="1"/>
</dbReference>
<dbReference type="InterPro" id="IPR007627">
    <property type="entry name" value="RNA_pol_sigma70_r2"/>
</dbReference>
<evidence type="ECO:0000256" key="1">
    <source>
        <dbReference type="ARBA" id="ARBA00010641"/>
    </source>
</evidence>
<dbReference type="AlphaFoldDB" id="A0A7T2W198"/>
<gene>
    <name evidence="7" type="ORF">I6G66_14000</name>
</gene>
<dbReference type="GO" id="GO:0006352">
    <property type="term" value="P:DNA-templated transcription initiation"/>
    <property type="evidence" value="ECO:0007669"/>
    <property type="project" value="InterPro"/>
</dbReference>
<dbReference type="InterPro" id="IPR013249">
    <property type="entry name" value="RNA_pol_sigma70_r4_t2"/>
</dbReference>
<keyword evidence="4" id="KW-0804">Transcription</keyword>
<evidence type="ECO:0000256" key="3">
    <source>
        <dbReference type="ARBA" id="ARBA00023082"/>
    </source>
</evidence>
<dbReference type="Gene3D" id="1.10.10.10">
    <property type="entry name" value="Winged helix-like DNA-binding domain superfamily/Winged helix DNA-binding domain"/>
    <property type="match status" value="1"/>
</dbReference>
<dbReference type="NCBIfam" id="NF009180">
    <property type="entry name" value="PRK12528.1"/>
    <property type="match status" value="1"/>
</dbReference>
<dbReference type="Gene3D" id="1.10.1740.10">
    <property type="match status" value="1"/>
</dbReference>